<evidence type="ECO:0000313" key="2">
    <source>
        <dbReference type="EMBL" id="SBS73781.1"/>
    </source>
</evidence>
<protein>
    <submittedName>
        <fullName evidence="2">Uncharacterized protein</fullName>
    </submittedName>
</protein>
<name>A0A1Y5PCB4_9MYCO</name>
<feature type="compositionally biased region" description="Basic residues" evidence="1">
    <location>
        <begin position="75"/>
        <end position="85"/>
    </location>
</feature>
<accession>A0A1Y5PCB4</accession>
<dbReference type="EMBL" id="FLQS01000010">
    <property type="protein sequence ID" value="SBS73781.1"/>
    <property type="molecule type" value="Genomic_DNA"/>
</dbReference>
<evidence type="ECO:0000256" key="1">
    <source>
        <dbReference type="SAM" id="MobiDB-lite"/>
    </source>
</evidence>
<reference evidence="2" key="1">
    <citation type="submission" date="2016-03" db="EMBL/GenBank/DDBJ databases">
        <authorList>
            <person name="Ploux O."/>
        </authorList>
    </citation>
    <scope>NUCLEOTIDE SEQUENCE</scope>
    <source>
        <strain evidence="2">UC10</strain>
    </source>
</reference>
<proteinExistence type="predicted"/>
<organism evidence="2">
    <name type="scientific">uncultured Mycobacterium sp</name>
    <dbReference type="NCBI Taxonomy" id="171292"/>
    <lineage>
        <taxon>Bacteria</taxon>
        <taxon>Bacillati</taxon>
        <taxon>Actinomycetota</taxon>
        <taxon>Actinomycetes</taxon>
        <taxon>Mycobacteriales</taxon>
        <taxon>Mycobacteriaceae</taxon>
        <taxon>Mycobacterium</taxon>
        <taxon>environmental samples</taxon>
    </lineage>
</organism>
<feature type="region of interest" description="Disordered" evidence="1">
    <location>
        <begin position="62"/>
        <end position="85"/>
    </location>
</feature>
<dbReference type="AlphaFoldDB" id="A0A1Y5PCB4"/>
<gene>
    <name evidence="2" type="ORF">MHPYR_180059</name>
</gene>
<sequence length="85" mass="9215">MGWYNVVKPCVVGQLHYARPTEQPITVDDEVAAPLVEDGSLTPYPAQTATADALVELVNADLVTPEPEQADKPVPHPRGRRRAEG</sequence>